<dbReference type="Pfam" id="PF05368">
    <property type="entry name" value="NmrA"/>
    <property type="match status" value="1"/>
</dbReference>
<dbReference type="InterPro" id="IPR008030">
    <property type="entry name" value="NmrA-like"/>
</dbReference>
<dbReference type="InterPro" id="IPR045312">
    <property type="entry name" value="PCBER-like"/>
</dbReference>
<keyword evidence="1" id="KW-0521">NADP</keyword>
<gene>
    <name evidence="4" type="ORF">OC842_007787</name>
</gene>
<dbReference type="InterPro" id="IPR051609">
    <property type="entry name" value="NmrA/Isoflavone_reductase-like"/>
</dbReference>
<comment type="caution">
    <text evidence="4">The sequence shown here is derived from an EMBL/GenBank/DDBJ whole genome shotgun (WGS) entry which is preliminary data.</text>
</comment>
<keyword evidence="5" id="KW-1185">Reference proteome</keyword>
<evidence type="ECO:0000256" key="2">
    <source>
        <dbReference type="ARBA" id="ARBA00023002"/>
    </source>
</evidence>
<dbReference type="CDD" id="cd05259">
    <property type="entry name" value="PCBER_SDR_a"/>
    <property type="match status" value="1"/>
</dbReference>
<dbReference type="AlphaFoldDB" id="A0AAN6JGF0"/>
<dbReference type="Proteomes" id="UP001176521">
    <property type="component" value="Unassembled WGS sequence"/>
</dbReference>
<dbReference type="InterPro" id="IPR036291">
    <property type="entry name" value="NAD(P)-bd_dom_sf"/>
</dbReference>
<keyword evidence="2" id="KW-0560">Oxidoreductase</keyword>
<evidence type="ECO:0000259" key="3">
    <source>
        <dbReference type="Pfam" id="PF05368"/>
    </source>
</evidence>
<proteinExistence type="predicted"/>
<feature type="domain" description="NmrA-like" evidence="3">
    <location>
        <begin position="10"/>
        <end position="243"/>
    </location>
</feature>
<dbReference type="Gene3D" id="3.90.25.10">
    <property type="entry name" value="UDP-galactose 4-epimerase, domain 1"/>
    <property type="match status" value="1"/>
</dbReference>
<evidence type="ECO:0000256" key="1">
    <source>
        <dbReference type="ARBA" id="ARBA00022857"/>
    </source>
</evidence>
<evidence type="ECO:0000313" key="5">
    <source>
        <dbReference type="Proteomes" id="UP001176521"/>
    </source>
</evidence>
<dbReference type="PANTHER" id="PTHR47706">
    <property type="entry name" value="NMRA-LIKE FAMILY PROTEIN"/>
    <property type="match status" value="1"/>
</dbReference>
<dbReference type="GO" id="GO:0016491">
    <property type="term" value="F:oxidoreductase activity"/>
    <property type="evidence" value="ECO:0007669"/>
    <property type="project" value="UniProtKB-KW"/>
</dbReference>
<name>A0AAN6JGF0_9BASI</name>
<evidence type="ECO:0000313" key="4">
    <source>
        <dbReference type="EMBL" id="KAK0518462.1"/>
    </source>
</evidence>
<organism evidence="4 5">
    <name type="scientific">Tilletia horrida</name>
    <dbReference type="NCBI Taxonomy" id="155126"/>
    <lineage>
        <taxon>Eukaryota</taxon>
        <taxon>Fungi</taxon>
        <taxon>Dikarya</taxon>
        <taxon>Basidiomycota</taxon>
        <taxon>Ustilaginomycotina</taxon>
        <taxon>Exobasidiomycetes</taxon>
        <taxon>Tilletiales</taxon>
        <taxon>Tilletiaceae</taxon>
        <taxon>Tilletia</taxon>
    </lineage>
</organism>
<accession>A0AAN6JGF0</accession>
<dbReference type="SUPFAM" id="SSF51735">
    <property type="entry name" value="NAD(P)-binding Rossmann-fold domains"/>
    <property type="match status" value="1"/>
</dbReference>
<sequence length="301" mass="32584">MSSSTNGLSTFAVLGAGTVGGPIIDAFLDAKLPLTILTRDASKPELRPYAQRGAVLKAVDYSSVDSIAEALQGVDAFVSALGNQHPPQLPEDLARAAKQAGVKLFVPSEFGLDYVSEKAKPFPSKIQGKVDHHAFLESLSLPWIAVACSGFGQFVVHPFLGYDLSKRTVVLLKEGDAPLSLTDTRDIGTFLVKVLTTQPVPAPGSGRIYRVEGYTTTQRDIISELEKQSGHKFTIIKKSYEEVAAKQTEDSYAAFPAWLQASLADGRQKLDNIDNERVGFTPKYTLQDNIKEALEEQAKSA</sequence>
<dbReference type="PANTHER" id="PTHR47706:SF9">
    <property type="entry name" value="NMRA-LIKE DOMAIN-CONTAINING PROTEIN-RELATED"/>
    <property type="match status" value="1"/>
</dbReference>
<dbReference type="EMBL" id="JAPDMQ010001282">
    <property type="protein sequence ID" value="KAK0518462.1"/>
    <property type="molecule type" value="Genomic_DNA"/>
</dbReference>
<reference evidence="4" key="1">
    <citation type="journal article" date="2023" name="PhytoFront">
        <title>Draft Genome Resources of Seven Strains of Tilletia horrida, Causal Agent of Kernel Smut of Rice.</title>
        <authorList>
            <person name="Khanal S."/>
            <person name="Antony Babu S."/>
            <person name="Zhou X.G."/>
        </authorList>
    </citation>
    <scope>NUCLEOTIDE SEQUENCE</scope>
    <source>
        <strain evidence="4">TX3</strain>
    </source>
</reference>
<protein>
    <recommendedName>
        <fullName evidence="3">NmrA-like domain-containing protein</fullName>
    </recommendedName>
</protein>
<dbReference type="Gene3D" id="3.40.50.720">
    <property type="entry name" value="NAD(P)-binding Rossmann-like Domain"/>
    <property type="match status" value="1"/>
</dbReference>